<feature type="compositionally biased region" description="Polar residues" evidence="1">
    <location>
        <begin position="167"/>
        <end position="177"/>
    </location>
</feature>
<feature type="region of interest" description="Disordered" evidence="1">
    <location>
        <begin position="28"/>
        <end position="47"/>
    </location>
</feature>
<dbReference type="EMBL" id="BK003829">
    <property type="protein sequence ID" value="DAA02527.1"/>
    <property type="molecule type" value="Genomic_DNA"/>
</dbReference>
<protein>
    <submittedName>
        <fullName evidence="2">HDC06591</fullName>
    </submittedName>
</protein>
<dbReference type="AlphaFoldDB" id="Q6IGD7"/>
<feature type="region of interest" description="Disordered" evidence="1">
    <location>
        <begin position="154"/>
        <end position="185"/>
    </location>
</feature>
<proteinExistence type="predicted"/>
<evidence type="ECO:0000313" key="2">
    <source>
        <dbReference type="EMBL" id="DAA02527.1"/>
    </source>
</evidence>
<accession>Q6IGD7</accession>
<name>Q6IGD7_DROME</name>
<gene>
    <name evidence="2" type="ORF">HDC06591</name>
</gene>
<feature type="region of interest" description="Disordered" evidence="1">
    <location>
        <begin position="1"/>
        <end position="21"/>
    </location>
</feature>
<sequence>MGLRCVNQRPMKPGHRQSEGSMLKKIIKQADSTRQHQDTRTSGHQDTRRCRKVEIGWRDGEVKETGMSVEVAVWQVGGRRRRGKTTSATSRVIIPAMQMRMRIQLALQLPRTRHMATTCKTAGEKGACQEGGGRWAMAWWLAVASASASADADVANEAPSRTGHGACNQQQRGQSLPQLAANYHT</sequence>
<organism evidence="2">
    <name type="scientific">Drosophila melanogaster</name>
    <name type="common">Fruit fly</name>
    <dbReference type="NCBI Taxonomy" id="7227"/>
    <lineage>
        <taxon>Eukaryota</taxon>
        <taxon>Metazoa</taxon>
        <taxon>Ecdysozoa</taxon>
        <taxon>Arthropoda</taxon>
        <taxon>Hexapoda</taxon>
        <taxon>Insecta</taxon>
        <taxon>Pterygota</taxon>
        <taxon>Neoptera</taxon>
        <taxon>Endopterygota</taxon>
        <taxon>Diptera</taxon>
        <taxon>Brachycera</taxon>
        <taxon>Muscomorpha</taxon>
        <taxon>Ephydroidea</taxon>
        <taxon>Drosophilidae</taxon>
        <taxon>Drosophila</taxon>
        <taxon>Sophophora</taxon>
    </lineage>
</organism>
<feature type="compositionally biased region" description="Basic and acidic residues" evidence="1">
    <location>
        <begin position="31"/>
        <end position="47"/>
    </location>
</feature>
<reference evidence="2" key="1">
    <citation type="journal article" date="2003" name="Genome Biol.">
        <title>An integrated gene annotation and transcriptional profiling approach towards the full gene content of the Drosophila genome.</title>
        <authorList>
            <person name="Hild M."/>
            <person name="Beckmann B."/>
            <person name="Haas S.A."/>
            <person name="Koch B."/>
            <person name="Solovyev V."/>
            <person name="Busold C."/>
            <person name="Fellenberg K."/>
            <person name="Boutros M."/>
            <person name="Vingron M."/>
            <person name="Sauer F."/>
            <person name="Hoheisel J.D."/>
            <person name="Paro R."/>
        </authorList>
    </citation>
    <scope>NUCLEOTIDE SEQUENCE</scope>
</reference>
<evidence type="ECO:0000256" key="1">
    <source>
        <dbReference type="SAM" id="MobiDB-lite"/>
    </source>
</evidence>